<dbReference type="Proteomes" id="UP001597214">
    <property type="component" value="Unassembled WGS sequence"/>
</dbReference>
<dbReference type="PANTHER" id="PTHR46438">
    <property type="entry name" value="ALPHA/BETA-HYDROLASES SUPERFAMILY PROTEIN"/>
    <property type="match status" value="1"/>
</dbReference>
<dbReference type="InterPro" id="IPR000639">
    <property type="entry name" value="Epox_hydrolase-like"/>
</dbReference>
<accession>A0ABW4LNX5</accession>
<gene>
    <name evidence="2" type="ORF">ACFSCX_07790</name>
</gene>
<feature type="domain" description="AB hydrolase-1" evidence="1">
    <location>
        <begin position="32"/>
        <end position="265"/>
    </location>
</feature>
<dbReference type="InterPro" id="IPR000073">
    <property type="entry name" value="AB_hydrolase_1"/>
</dbReference>
<comment type="caution">
    <text evidence="2">The sequence shown here is derived from an EMBL/GenBank/DDBJ whole genome shotgun (WGS) entry which is preliminary data.</text>
</comment>
<dbReference type="PRINTS" id="PR00111">
    <property type="entry name" value="ABHYDROLASE"/>
</dbReference>
<dbReference type="SUPFAM" id="SSF53474">
    <property type="entry name" value="alpha/beta-Hydrolases"/>
    <property type="match status" value="1"/>
</dbReference>
<dbReference type="InterPro" id="IPR029058">
    <property type="entry name" value="AB_hydrolase_fold"/>
</dbReference>
<dbReference type="EMBL" id="JBHUEM010000008">
    <property type="protein sequence ID" value="MFD1736464.1"/>
    <property type="molecule type" value="Genomic_DNA"/>
</dbReference>
<keyword evidence="3" id="KW-1185">Reference proteome</keyword>
<dbReference type="Pfam" id="PF00561">
    <property type="entry name" value="Abhydrolase_1"/>
    <property type="match status" value="1"/>
</dbReference>
<dbReference type="GO" id="GO:0016787">
    <property type="term" value="F:hydrolase activity"/>
    <property type="evidence" value="ECO:0007669"/>
    <property type="project" value="UniProtKB-KW"/>
</dbReference>
<organism evidence="2 3">
    <name type="scientific">Bacillus salitolerans</name>
    <dbReference type="NCBI Taxonomy" id="1437434"/>
    <lineage>
        <taxon>Bacteria</taxon>
        <taxon>Bacillati</taxon>
        <taxon>Bacillota</taxon>
        <taxon>Bacilli</taxon>
        <taxon>Bacillales</taxon>
        <taxon>Bacillaceae</taxon>
        <taxon>Bacillus</taxon>
    </lineage>
</organism>
<proteinExistence type="predicted"/>
<reference evidence="3" key="1">
    <citation type="journal article" date="2019" name="Int. J. Syst. Evol. Microbiol.">
        <title>The Global Catalogue of Microorganisms (GCM) 10K type strain sequencing project: providing services to taxonomists for standard genome sequencing and annotation.</title>
        <authorList>
            <consortium name="The Broad Institute Genomics Platform"/>
            <consortium name="The Broad Institute Genome Sequencing Center for Infectious Disease"/>
            <person name="Wu L."/>
            <person name="Ma J."/>
        </authorList>
    </citation>
    <scope>NUCLEOTIDE SEQUENCE [LARGE SCALE GENOMIC DNA]</scope>
    <source>
        <strain evidence="3">CCUG 49339</strain>
    </source>
</reference>
<sequence length="276" mass="31869">MTIMTETHFTTTLKGIDLHYEVYHHRANQQKPTFVLIHGFLSSTFSYRRLIPLLAKEYRVVAVDLPPFGKSGKSNNFIYSNKNLASLIIGLLDLLGIKDIILVGHSMGGQIALNMIKQKPEYVRNVILLCSSGYLKKSKRSLVLSSYLPFFASYLKYYLAKQGVLHNLRNVVFDHTMIDEEMMLGYEQPFYNNQIFNALAKMIRHREGDLSSKDLQEIDTKSLLIWGTEDKVVPLHIGERLHEDLRNSKLITYEKTGHLLPEEKPFHIKEQILEFI</sequence>
<dbReference type="Gene3D" id="3.40.50.1820">
    <property type="entry name" value="alpha/beta hydrolase"/>
    <property type="match status" value="1"/>
</dbReference>
<dbReference type="PANTHER" id="PTHR46438:SF11">
    <property type="entry name" value="LIPASE-RELATED"/>
    <property type="match status" value="1"/>
</dbReference>
<name>A0ABW4LNX5_9BACI</name>
<dbReference type="RefSeq" id="WP_377927622.1">
    <property type="nucleotide sequence ID" value="NZ_JBHUEM010000008.1"/>
</dbReference>
<keyword evidence="2" id="KW-0378">Hydrolase</keyword>
<protein>
    <submittedName>
        <fullName evidence="2">Alpha/beta fold hydrolase</fullName>
    </submittedName>
</protein>
<evidence type="ECO:0000313" key="3">
    <source>
        <dbReference type="Proteomes" id="UP001597214"/>
    </source>
</evidence>
<evidence type="ECO:0000259" key="1">
    <source>
        <dbReference type="Pfam" id="PF00561"/>
    </source>
</evidence>
<evidence type="ECO:0000313" key="2">
    <source>
        <dbReference type="EMBL" id="MFD1736464.1"/>
    </source>
</evidence>
<dbReference type="PRINTS" id="PR00412">
    <property type="entry name" value="EPOXHYDRLASE"/>
</dbReference>